<dbReference type="HOGENOM" id="CLU_2896037_0_0_9"/>
<dbReference type="Proteomes" id="UP000054164">
    <property type="component" value="Unassembled WGS sequence"/>
</dbReference>
<name>A0A0S6UA40_CLOBO</name>
<sequence>MIKDYGRIIDFSILVKSFNFFKTAIYSIYNYRIKLNIKNIAIKKYYKYGKEYLKKIRTGVSG</sequence>
<evidence type="ECO:0000313" key="1">
    <source>
        <dbReference type="EMBL" id="GAE03818.1"/>
    </source>
</evidence>
<proteinExistence type="predicted"/>
<reference evidence="1" key="1">
    <citation type="submission" date="2013-10" db="EMBL/GenBank/DDBJ databases">
        <title>Draft genome sequence of Clostridium botulinum type B strain Osaka05.</title>
        <authorList>
            <person name="Sakaguchi Y."/>
            <person name="Hosomi K."/>
            <person name="Uchiyama J."/>
            <person name="Ogura Y."/>
            <person name="Sakaguchi M."/>
            <person name="Kohda T."/>
            <person name="Mukamoto M."/>
            <person name="Misawa N."/>
            <person name="Matsuzaki S."/>
            <person name="Hayashi T."/>
            <person name="Kozaki S."/>
        </authorList>
    </citation>
    <scope>NUCLEOTIDE SEQUENCE</scope>
    <source>
        <strain evidence="1">Osaka05</strain>
    </source>
</reference>
<dbReference type="AlphaFoldDB" id="A0A0S6UA40"/>
<dbReference type="EMBL" id="DF384213">
    <property type="protein sequence ID" value="GAE03818.1"/>
    <property type="molecule type" value="Genomic_DNA"/>
</dbReference>
<protein>
    <submittedName>
        <fullName evidence="1">Uncharacterized protein</fullName>
    </submittedName>
</protein>
<accession>A0A0S6UA40</accession>
<organism evidence="1">
    <name type="scientific">Clostridium botulinum B str. Osaka05</name>
    <dbReference type="NCBI Taxonomy" id="1407017"/>
    <lineage>
        <taxon>Bacteria</taxon>
        <taxon>Bacillati</taxon>
        <taxon>Bacillota</taxon>
        <taxon>Clostridia</taxon>
        <taxon>Eubacteriales</taxon>
        <taxon>Clostridiaceae</taxon>
        <taxon>Clostridium</taxon>
    </lineage>
</organism>
<gene>
    <name evidence="1" type="ORF">CBO05C_3508</name>
</gene>